<dbReference type="RefSeq" id="WP_165490747.1">
    <property type="nucleotide sequence ID" value="NZ_JBHSUS010000001.1"/>
</dbReference>
<comment type="caution">
    <text evidence="2">The sequence shown here is derived from an EMBL/GenBank/DDBJ whole genome shotgun (WGS) entry which is preliminary data.</text>
</comment>
<reference evidence="3" key="1">
    <citation type="journal article" date="2019" name="Int. J. Syst. Evol. Microbiol.">
        <title>The Global Catalogue of Microorganisms (GCM) 10K type strain sequencing project: providing services to taxonomists for standard genome sequencing and annotation.</title>
        <authorList>
            <consortium name="The Broad Institute Genomics Platform"/>
            <consortium name="The Broad Institute Genome Sequencing Center for Infectious Disease"/>
            <person name="Wu L."/>
            <person name="Ma J."/>
        </authorList>
    </citation>
    <scope>NUCLEOTIDE SEQUENCE [LARGE SCALE GENOMIC DNA]</scope>
    <source>
        <strain evidence="3">CGMCC 1.16031</strain>
    </source>
</reference>
<accession>A0ABW1XLM5</accession>
<feature type="transmembrane region" description="Helical" evidence="1">
    <location>
        <begin position="101"/>
        <end position="119"/>
    </location>
</feature>
<name>A0ABW1XLM5_9ALTE</name>
<evidence type="ECO:0000313" key="2">
    <source>
        <dbReference type="EMBL" id="MFC6440516.1"/>
    </source>
</evidence>
<protein>
    <submittedName>
        <fullName evidence="2">VanZ family protein</fullName>
    </submittedName>
</protein>
<keyword evidence="3" id="KW-1185">Reference proteome</keyword>
<keyword evidence="1" id="KW-0472">Membrane</keyword>
<gene>
    <name evidence="2" type="ORF">ACFP85_10195</name>
</gene>
<dbReference type="NCBIfam" id="NF037970">
    <property type="entry name" value="vanZ_1"/>
    <property type="match status" value="1"/>
</dbReference>
<dbReference type="Proteomes" id="UP001596364">
    <property type="component" value="Unassembled WGS sequence"/>
</dbReference>
<proteinExistence type="predicted"/>
<sequence length="125" mass="13998">MPEHRSPAGLIRHPLALLILVLLLFAALYSLLAPAEAVPFKFSADWMNHSLLFCGLTLLVKLAFSIAMRWQWVIMLVLAAVLEWIQQWAPGRSASWQDFGFNLLGIGIGMAIVALTFLSKLEHRD</sequence>
<keyword evidence="1" id="KW-1133">Transmembrane helix</keyword>
<keyword evidence="1" id="KW-0812">Transmembrane</keyword>
<dbReference type="EMBL" id="JBHSUS010000001">
    <property type="protein sequence ID" value="MFC6440516.1"/>
    <property type="molecule type" value="Genomic_DNA"/>
</dbReference>
<evidence type="ECO:0000256" key="1">
    <source>
        <dbReference type="SAM" id="Phobius"/>
    </source>
</evidence>
<organism evidence="2 3">
    <name type="scientific">Pseudobowmanella zhangzhouensis</name>
    <dbReference type="NCBI Taxonomy" id="1537679"/>
    <lineage>
        <taxon>Bacteria</taxon>
        <taxon>Pseudomonadati</taxon>
        <taxon>Pseudomonadota</taxon>
        <taxon>Gammaproteobacteria</taxon>
        <taxon>Alteromonadales</taxon>
        <taxon>Alteromonadaceae</taxon>
    </lineage>
</organism>
<feature type="transmembrane region" description="Helical" evidence="1">
    <location>
        <begin position="71"/>
        <end position="89"/>
    </location>
</feature>
<feature type="transmembrane region" description="Helical" evidence="1">
    <location>
        <begin position="47"/>
        <end position="64"/>
    </location>
</feature>
<evidence type="ECO:0000313" key="3">
    <source>
        <dbReference type="Proteomes" id="UP001596364"/>
    </source>
</evidence>